<gene>
    <name evidence="1" type="ORF">D8M05_05190</name>
</gene>
<proteinExistence type="predicted"/>
<dbReference type="AlphaFoldDB" id="A0A494Z3H5"/>
<dbReference type="RefSeq" id="WP_121129346.1">
    <property type="nucleotide sequence ID" value="NZ_JBHUFK010000041.1"/>
</dbReference>
<evidence type="ECO:0000313" key="2">
    <source>
        <dbReference type="Proteomes" id="UP000281813"/>
    </source>
</evidence>
<name>A0A494Z3H5_9BACI</name>
<dbReference type="Proteomes" id="UP000281813">
    <property type="component" value="Unassembled WGS sequence"/>
</dbReference>
<organism evidence="1 2">
    <name type="scientific">Oceanobacillus bengalensis</name>
    <dbReference type="NCBI Taxonomy" id="1435466"/>
    <lineage>
        <taxon>Bacteria</taxon>
        <taxon>Bacillati</taxon>
        <taxon>Bacillota</taxon>
        <taxon>Bacilli</taxon>
        <taxon>Bacillales</taxon>
        <taxon>Bacillaceae</taxon>
        <taxon>Oceanobacillus</taxon>
    </lineage>
</organism>
<accession>A0A494Z3H5</accession>
<comment type="caution">
    <text evidence="1">The sequence shown here is derived from an EMBL/GenBank/DDBJ whole genome shotgun (WGS) entry which is preliminary data.</text>
</comment>
<evidence type="ECO:0000313" key="1">
    <source>
        <dbReference type="EMBL" id="RKQ17067.1"/>
    </source>
</evidence>
<protein>
    <submittedName>
        <fullName evidence="1">Uncharacterized protein</fullName>
    </submittedName>
</protein>
<dbReference type="EMBL" id="RBZO01000006">
    <property type="protein sequence ID" value="RKQ17067.1"/>
    <property type="molecule type" value="Genomic_DNA"/>
</dbReference>
<reference evidence="1 2" key="1">
    <citation type="journal article" date="2015" name="Antonie Van Leeuwenhoek">
        <title>Oceanobacillus bengalensis sp. nov., a bacterium isolated from seawater of the Bay of Bengal.</title>
        <authorList>
            <person name="Yongchang O."/>
            <person name="Xiang W."/>
            <person name="Wang G."/>
        </authorList>
    </citation>
    <scope>NUCLEOTIDE SEQUENCE [LARGE SCALE GENOMIC DNA]</scope>
    <source>
        <strain evidence="1 2">MCCC 1K00260</strain>
    </source>
</reference>
<keyword evidence="2" id="KW-1185">Reference proteome</keyword>
<sequence length="106" mass="12484">MNTTVDERSKAILIEFEREVEAFNERKERIPLTEAARNLMYALLLMRCEVGWLDNFQAHNHVLRNLSRLPQAELENARFELQAYGFICFLMNGEETAIYQLITFVD</sequence>